<sequence>MSGNENIIFKNPFKESFRINSQDVYTWEQRNLVFCSNCNKISDAFELETGRHKYCCPICKKRIIKHFKKATYITKVYGKVFDYQDKIVYSCAFYHHILKFHFKSRKMQKMSLLYKYNVTHNKKTKYTYLVRKAKNPKNNRIANLTFGCIPKEWTFIFEHLQYMQQDPACNEFMEVLLPSWLIQKQPLSLSDFPLFIMYPQLTSLPIEFALSSNFRNEFKKATEKRKQLLEVGYKQEKILEWLTGESSTKKERKYIADNPKMLFLYKFTLSLFKNVDIRQYFLREFEKVMRNGGYWMFIEDMFKKKYLKEFLDLKMYFSSEKKYANALIDFMNDIETGYYHSHSEFFTIVKDIFKMKKKLIKEISDYQTPKFRSIGSFHDQLARDYRKIKEKYIEIQYTVEEQKKLEMETDTHKLVLAKSNHQLVDVGSRLGICVGSYADAAINKKLFIVLVEDKVEDKITHCLEINYDRRWKIVQAKAKYNDCPSEEVTRMLISYCKRKKILIDTYDIRMELAS</sequence>
<dbReference type="InterPro" id="IPR025586">
    <property type="entry name" value="PcfJ"/>
</dbReference>
<dbReference type="Pfam" id="PF14284">
    <property type="entry name" value="PcfJ"/>
    <property type="match status" value="1"/>
</dbReference>
<accession>A0A9X6QVJ9</accession>
<dbReference type="AlphaFoldDB" id="A0A9X6QVJ9"/>
<organism evidence="1 2">
    <name type="scientific">Bacillus thuringiensis subsp. jegathesan</name>
    <dbReference type="NCBI Taxonomy" id="56955"/>
    <lineage>
        <taxon>Bacteria</taxon>
        <taxon>Bacillati</taxon>
        <taxon>Bacillota</taxon>
        <taxon>Bacilli</taxon>
        <taxon>Bacillales</taxon>
        <taxon>Bacillaceae</taxon>
        <taxon>Bacillus</taxon>
        <taxon>Bacillus cereus group</taxon>
    </lineage>
</organism>
<comment type="caution">
    <text evidence="1">The sequence shown here is derived from an EMBL/GenBank/DDBJ whole genome shotgun (WGS) entry which is preliminary data.</text>
</comment>
<gene>
    <name evidence="1" type="ORF">BK750_28795</name>
</gene>
<name>A0A9X6QVJ9_BACTJ</name>
<evidence type="ECO:0000313" key="1">
    <source>
        <dbReference type="EMBL" id="OUB59054.1"/>
    </source>
</evidence>
<dbReference type="Proteomes" id="UP000194853">
    <property type="component" value="Unassembled WGS sequence"/>
</dbReference>
<proteinExistence type="predicted"/>
<dbReference type="RefSeq" id="WP_086404719.1">
    <property type="nucleotide sequence ID" value="NZ_MOOS01000189.1"/>
</dbReference>
<protein>
    <recommendedName>
        <fullName evidence="3">PcfJ-like protein</fullName>
    </recommendedName>
</protein>
<evidence type="ECO:0000313" key="2">
    <source>
        <dbReference type="Proteomes" id="UP000194853"/>
    </source>
</evidence>
<evidence type="ECO:0008006" key="3">
    <source>
        <dbReference type="Google" id="ProtNLM"/>
    </source>
</evidence>
<dbReference type="EMBL" id="MOOS01000189">
    <property type="protein sequence ID" value="OUB59054.1"/>
    <property type="molecule type" value="Genomic_DNA"/>
</dbReference>
<reference evidence="1 2" key="1">
    <citation type="submission" date="2016-10" db="EMBL/GenBank/DDBJ databases">
        <title>Comparative genomics of Bacillus thuringiensis reveals a path to pathogens against multiple invertebrate hosts.</title>
        <authorList>
            <person name="Zheng J."/>
            <person name="Gao Q."/>
            <person name="Liu H."/>
            <person name="Peng D."/>
            <person name="Ruan L."/>
            <person name="Sun M."/>
        </authorList>
    </citation>
    <scope>NUCLEOTIDE SEQUENCE [LARGE SCALE GENOMIC DNA]</scope>
    <source>
        <strain evidence="1">BGSC 4CF1</strain>
    </source>
</reference>